<dbReference type="Proteomes" id="UP000715781">
    <property type="component" value="Unassembled WGS sequence"/>
</dbReference>
<sequence length="65" mass="7289">MTDIFTAQRKRKGGERTDRIASTWATVLARREHGDSLGALALDLKMKTETVKTYVKLARKALKQG</sequence>
<reference evidence="1" key="1">
    <citation type="submission" date="2021-05" db="EMBL/GenBank/DDBJ databases">
        <authorList>
            <person name="Pietrasiak N."/>
            <person name="Ward R."/>
            <person name="Stajich J.E."/>
            <person name="Kurbessoian T."/>
        </authorList>
    </citation>
    <scope>NUCLEOTIDE SEQUENCE</scope>
    <source>
        <strain evidence="1">JT2-VF2</strain>
    </source>
</reference>
<gene>
    <name evidence="1" type="ORF">KME32_34940</name>
</gene>
<accession>A0A951Q6F2</accession>
<dbReference type="AlphaFoldDB" id="A0A951Q6F2"/>
<reference evidence="1" key="2">
    <citation type="journal article" date="2022" name="Microbiol. Resour. Announc.">
        <title>Metagenome Sequencing to Explore Phylogenomics of Terrestrial Cyanobacteria.</title>
        <authorList>
            <person name="Ward R.D."/>
            <person name="Stajich J.E."/>
            <person name="Johansen J.R."/>
            <person name="Huntemann M."/>
            <person name="Clum A."/>
            <person name="Foster B."/>
            <person name="Foster B."/>
            <person name="Roux S."/>
            <person name="Palaniappan K."/>
            <person name="Varghese N."/>
            <person name="Mukherjee S."/>
            <person name="Reddy T.B.K."/>
            <person name="Daum C."/>
            <person name="Copeland A."/>
            <person name="Chen I.A."/>
            <person name="Ivanova N.N."/>
            <person name="Kyrpides N.C."/>
            <person name="Shapiro N."/>
            <person name="Eloe-Fadrosh E.A."/>
            <person name="Pietrasiak N."/>
        </authorList>
    </citation>
    <scope>NUCLEOTIDE SEQUENCE</scope>
    <source>
        <strain evidence="1">JT2-VF2</strain>
    </source>
</reference>
<proteinExistence type="predicted"/>
<organism evidence="1 2">
    <name type="scientific">Mojavia pulchra JT2-VF2</name>
    <dbReference type="NCBI Taxonomy" id="287848"/>
    <lineage>
        <taxon>Bacteria</taxon>
        <taxon>Bacillati</taxon>
        <taxon>Cyanobacteriota</taxon>
        <taxon>Cyanophyceae</taxon>
        <taxon>Nostocales</taxon>
        <taxon>Nostocaceae</taxon>
    </lineage>
</organism>
<name>A0A951Q6F2_9NOST</name>
<protein>
    <submittedName>
        <fullName evidence="1">Uncharacterized protein</fullName>
    </submittedName>
</protein>
<comment type="caution">
    <text evidence="1">The sequence shown here is derived from an EMBL/GenBank/DDBJ whole genome shotgun (WGS) entry which is preliminary data.</text>
</comment>
<evidence type="ECO:0000313" key="1">
    <source>
        <dbReference type="EMBL" id="MBW4566182.1"/>
    </source>
</evidence>
<evidence type="ECO:0000313" key="2">
    <source>
        <dbReference type="Proteomes" id="UP000715781"/>
    </source>
</evidence>
<dbReference type="EMBL" id="JAHHHN010000064">
    <property type="protein sequence ID" value="MBW4566182.1"/>
    <property type="molecule type" value="Genomic_DNA"/>
</dbReference>